<name>A0A2K2BM70_POPTR</name>
<keyword evidence="2" id="KW-1185">Reference proteome</keyword>
<dbReference type="GO" id="GO:0006402">
    <property type="term" value="P:mRNA catabolic process"/>
    <property type="evidence" value="ECO:0007669"/>
    <property type="project" value="InterPro"/>
</dbReference>
<dbReference type="STRING" id="3694.A0A2K2BM70"/>
<dbReference type="PANTHER" id="PTHR31447">
    <property type="entry name" value="HYDROXYPROLINE-RICH GLYCOPROTEIN FAMILY PROTEIN-RELATED"/>
    <property type="match status" value="1"/>
</dbReference>
<evidence type="ECO:0000313" key="1">
    <source>
        <dbReference type="EMBL" id="PNT50871.1"/>
    </source>
</evidence>
<dbReference type="GO" id="GO:0032451">
    <property type="term" value="F:demethylase activity"/>
    <property type="evidence" value="ECO:0007669"/>
    <property type="project" value="InterPro"/>
</dbReference>
<protein>
    <submittedName>
        <fullName evidence="1">Uncharacterized protein</fullName>
    </submittedName>
</protein>
<dbReference type="AlphaFoldDB" id="A0A2K2BM70"/>
<reference evidence="1 2" key="1">
    <citation type="journal article" date="2006" name="Science">
        <title>The genome of black cottonwood, Populus trichocarpa (Torr. &amp; Gray).</title>
        <authorList>
            <person name="Tuskan G.A."/>
            <person name="Difazio S."/>
            <person name="Jansson S."/>
            <person name="Bohlmann J."/>
            <person name="Grigoriev I."/>
            <person name="Hellsten U."/>
            <person name="Putnam N."/>
            <person name="Ralph S."/>
            <person name="Rombauts S."/>
            <person name="Salamov A."/>
            <person name="Schein J."/>
            <person name="Sterck L."/>
            <person name="Aerts A."/>
            <person name="Bhalerao R.R."/>
            <person name="Bhalerao R.P."/>
            <person name="Blaudez D."/>
            <person name="Boerjan W."/>
            <person name="Brun A."/>
            <person name="Brunner A."/>
            <person name="Busov V."/>
            <person name="Campbell M."/>
            <person name="Carlson J."/>
            <person name="Chalot M."/>
            <person name="Chapman J."/>
            <person name="Chen G.L."/>
            <person name="Cooper D."/>
            <person name="Coutinho P.M."/>
            <person name="Couturier J."/>
            <person name="Covert S."/>
            <person name="Cronk Q."/>
            <person name="Cunningham R."/>
            <person name="Davis J."/>
            <person name="Degroeve S."/>
            <person name="Dejardin A."/>
            <person name="Depamphilis C."/>
            <person name="Detter J."/>
            <person name="Dirks B."/>
            <person name="Dubchak I."/>
            <person name="Duplessis S."/>
            <person name="Ehlting J."/>
            <person name="Ellis B."/>
            <person name="Gendler K."/>
            <person name="Goodstein D."/>
            <person name="Gribskov M."/>
            <person name="Grimwood J."/>
            <person name="Groover A."/>
            <person name="Gunter L."/>
            <person name="Hamberger B."/>
            <person name="Heinze B."/>
            <person name="Helariutta Y."/>
            <person name="Henrissat B."/>
            <person name="Holligan D."/>
            <person name="Holt R."/>
            <person name="Huang W."/>
            <person name="Islam-Faridi N."/>
            <person name="Jones S."/>
            <person name="Jones-Rhoades M."/>
            <person name="Jorgensen R."/>
            <person name="Joshi C."/>
            <person name="Kangasjarvi J."/>
            <person name="Karlsson J."/>
            <person name="Kelleher C."/>
            <person name="Kirkpatrick R."/>
            <person name="Kirst M."/>
            <person name="Kohler A."/>
            <person name="Kalluri U."/>
            <person name="Larimer F."/>
            <person name="Leebens-Mack J."/>
            <person name="Leple J.C."/>
            <person name="Locascio P."/>
            <person name="Lou Y."/>
            <person name="Lucas S."/>
            <person name="Martin F."/>
            <person name="Montanini B."/>
            <person name="Napoli C."/>
            <person name="Nelson D.R."/>
            <person name="Nelson C."/>
            <person name="Nieminen K."/>
            <person name="Nilsson O."/>
            <person name="Pereda V."/>
            <person name="Peter G."/>
            <person name="Philippe R."/>
            <person name="Pilate G."/>
            <person name="Poliakov A."/>
            <person name="Razumovskaya J."/>
            <person name="Richardson P."/>
            <person name="Rinaldi C."/>
            <person name="Ritland K."/>
            <person name="Rouze P."/>
            <person name="Ryaboy D."/>
            <person name="Schmutz J."/>
            <person name="Schrader J."/>
            <person name="Segerman B."/>
            <person name="Shin H."/>
            <person name="Siddiqui A."/>
            <person name="Sterky F."/>
            <person name="Terry A."/>
            <person name="Tsai C.J."/>
            <person name="Uberbacher E."/>
            <person name="Unneberg P."/>
            <person name="Vahala J."/>
            <person name="Wall K."/>
            <person name="Wessler S."/>
            <person name="Yang G."/>
            <person name="Yin T."/>
            <person name="Douglas C."/>
            <person name="Marra M."/>
            <person name="Sandberg G."/>
            <person name="Van de Peer Y."/>
            <person name="Rokhsar D."/>
        </authorList>
    </citation>
    <scope>NUCLEOTIDE SEQUENCE [LARGE SCALE GENOMIC DNA]</scope>
    <source>
        <strain evidence="2">cv. Nisqually</strain>
    </source>
</reference>
<accession>A0A2K2BM70</accession>
<sequence>MAGHAMCPSLNKRVSITFFRVRLESNQGQSPPTSPTVGAMTLWQPSIPGPFPVPNGPLNGYDAMDSMPNWGVLRSPVVVLSPVRLMVLSSKTMSNGGTWVFLPLAVGSRKPAKHLPPRAQKGRLLVLSSLSQNK</sequence>
<gene>
    <name evidence="1" type="ORF">POPTR_002G210900</name>
</gene>
<dbReference type="Proteomes" id="UP000006729">
    <property type="component" value="Chromosome 2"/>
</dbReference>
<dbReference type="EMBL" id="CM009291">
    <property type="protein sequence ID" value="PNT50871.1"/>
    <property type="molecule type" value="Genomic_DNA"/>
</dbReference>
<dbReference type="PANTHER" id="PTHR31447:SF2">
    <property type="entry name" value="RNA DEMETHYLASE ALKBH10B"/>
    <property type="match status" value="1"/>
</dbReference>
<dbReference type="GO" id="GO:0003729">
    <property type="term" value="F:mRNA binding"/>
    <property type="evidence" value="ECO:0007669"/>
    <property type="project" value="InterPro"/>
</dbReference>
<dbReference type="InParanoid" id="A0A2K2BM70"/>
<evidence type="ECO:0000313" key="2">
    <source>
        <dbReference type="Proteomes" id="UP000006729"/>
    </source>
</evidence>
<dbReference type="InterPro" id="IPR044842">
    <property type="entry name" value="ALKBH9B/ALKBH10B-like"/>
</dbReference>
<organism evidence="1 2">
    <name type="scientific">Populus trichocarpa</name>
    <name type="common">Western balsam poplar</name>
    <name type="synonym">Populus balsamifera subsp. trichocarpa</name>
    <dbReference type="NCBI Taxonomy" id="3694"/>
    <lineage>
        <taxon>Eukaryota</taxon>
        <taxon>Viridiplantae</taxon>
        <taxon>Streptophyta</taxon>
        <taxon>Embryophyta</taxon>
        <taxon>Tracheophyta</taxon>
        <taxon>Spermatophyta</taxon>
        <taxon>Magnoliopsida</taxon>
        <taxon>eudicotyledons</taxon>
        <taxon>Gunneridae</taxon>
        <taxon>Pentapetalae</taxon>
        <taxon>rosids</taxon>
        <taxon>fabids</taxon>
        <taxon>Malpighiales</taxon>
        <taxon>Salicaceae</taxon>
        <taxon>Saliceae</taxon>
        <taxon>Populus</taxon>
    </lineage>
</organism>
<proteinExistence type="predicted"/>